<dbReference type="NCBIfam" id="TIGR01537">
    <property type="entry name" value="portal_HK97"/>
    <property type="match status" value="1"/>
</dbReference>
<accession>A0A5D4RLZ9</accession>
<dbReference type="AlphaFoldDB" id="A0A5D4RLZ9"/>
<dbReference type="InterPro" id="IPR006944">
    <property type="entry name" value="Phage/GTA_portal"/>
</dbReference>
<dbReference type="EMBL" id="VTER01000003">
    <property type="protein sequence ID" value="TYS50452.1"/>
    <property type="molecule type" value="Genomic_DNA"/>
</dbReference>
<protein>
    <submittedName>
        <fullName evidence="2">Phage portal protein</fullName>
    </submittedName>
</protein>
<proteinExistence type="predicted"/>
<evidence type="ECO:0000256" key="1">
    <source>
        <dbReference type="SAM" id="MobiDB-lite"/>
    </source>
</evidence>
<organism evidence="2 3">
    <name type="scientific">Bacillus infantis</name>
    <dbReference type="NCBI Taxonomy" id="324767"/>
    <lineage>
        <taxon>Bacteria</taxon>
        <taxon>Bacillati</taxon>
        <taxon>Bacillota</taxon>
        <taxon>Bacilli</taxon>
        <taxon>Bacillales</taxon>
        <taxon>Bacillaceae</taxon>
        <taxon>Bacillus</taxon>
    </lineage>
</organism>
<evidence type="ECO:0000313" key="3">
    <source>
        <dbReference type="Proteomes" id="UP000322139"/>
    </source>
</evidence>
<gene>
    <name evidence="2" type="ORF">FZD51_05945</name>
</gene>
<sequence length="415" mass="46816">MELLGMEPGDINVKGLNSLKIDTVFACLRIRSESVSKLPLKVYKEDENGIQKGTRHYLHQVFKLRPNPYMSASDFWKVMEAHRSMGNAYASIEYDKRTGKVIGLWPLDPAKVKVIVDDAGFLSSKTKLWYEVEVSPTEKRKLLPEEILHFKGSLTLNGLIGIPTLEYMKSTLENAAASNQFINNFFKQGLQVKGLIQYVGDLSPTAKEEFRKNFEEMSSGLKNSHRIALMPVGYQFTPMSLNMADAQFLENTQMTIRQIANAFGIKVHQLNDLSRATHTNIENQQREFYVDSLQSALTTYEQEMDWKLFLESELEHGFYCRFNVDAILRGDIKTRYEAYGKGIEKGFITPNEVRALEEKPPKPGGDQLIFNGNVIPLTMAGQQYLKGGENNEPKTAEDDEGDEGSSGQAGDQGDE</sequence>
<evidence type="ECO:0000313" key="2">
    <source>
        <dbReference type="EMBL" id="TYS50452.1"/>
    </source>
</evidence>
<comment type="caution">
    <text evidence="2">The sequence shown here is derived from an EMBL/GenBank/DDBJ whole genome shotgun (WGS) entry which is preliminary data.</text>
</comment>
<reference evidence="2 3" key="1">
    <citation type="submission" date="2019-08" db="EMBL/GenBank/DDBJ databases">
        <title>Bacillus genomes from the desert of Cuatro Cienegas, Coahuila.</title>
        <authorList>
            <person name="Olmedo-Alvarez G."/>
        </authorList>
    </citation>
    <scope>NUCLEOTIDE SEQUENCE [LARGE SCALE GENOMIC DNA]</scope>
    <source>
        <strain evidence="2 3">CH446_14T</strain>
    </source>
</reference>
<dbReference type="InterPro" id="IPR006427">
    <property type="entry name" value="Portal_HK97"/>
</dbReference>
<dbReference type="Proteomes" id="UP000322139">
    <property type="component" value="Unassembled WGS sequence"/>
</dbReference>
<feature type="region of interest" description="Disordered" evidence="1">
    <location>
        <begin position="381"/>
        <end position="415"/>
    </location>
</feature>
<name>A0A5D4RLZ9_9BACI</name>
<dbReference type="Pfam" id="PF04860">
    <property type="entry name" value="Phage_portal"/>
    <property type="match status" value="1"/>
</dbReference>